<feature type="chain" id="PRO_5047231719" description="Secreted protein" evidence="1">
    <location>
        <begin position="29"/>
        <end position="140"/>
    </location>
</feature>
<feature type="signal peptide" evidence="1">
    <location>
        <begin position="1"/>
        <end position="28"/>
    </location>
</feature>
<organism evidence="2 3">
    <name type="scientific">Nocardia iowensis</name>
    <dbReference type="NCBI Taxonomy" id="204891"/>
    <lineage>
        <taxon>Bacteria</taxon>
        <taxon>Bacillati</taxon>
        <taxon>Actinomycetota</taxon>
        <taxon>Actinomycetes</taxon>
        <taxon>Mycobacteriales</taxon>
        <taxon>Nocardiaceae</taxon>
        <taxon>Nocardia</taxon>
    </lineage>
</organism>
<evidence type="ECO:0000256" key="1">
    <source>
        <dbReference type="SAM" id="SignalP"/>
    </source>
</evidence>
<protein>
    <recommendedName>
        <fullName evidence="4">Secreted protein</fullName>
    </recommendedName>
</protein>
<proteinExistence type="predicted"/>
<evidence type="ECO:0000313" key="2">
    <source>
        <dbReference type="EMBL" id="QXN88741.1"/>
    </source>
</evidence>
<sequence>MGATLKNAAAAALLVTVAASTASPVAHASSEPTRLCAWKFQPNEPFPQHGAVIVGGYAECPTAPEALSVRLRLWFRPSGGTWMPRGDDSTSLPSPHLLNFAVRSLDCATGLWQGEYDMAEVAGGYTRRENGKSLQAIITC</sequence>
<keyword evidence="3" id="KW-1185">Reference proteome</keyword>
<dbReference type="Proteomes" id="UP000694257">
    <property type="component" value="Chromosome"/>
</dbReference>
<dbReference type="EMBL" id="CP078145">
    <property type="protein sequence ID" value="QXN88741.1"/>
    <property type="molecule type" value="Genomic_DNA"/>
</dbReference>
<evidence type="ECO:0008006" key="4">
    <source>
        <dbReference type="Google" id="ProtNLM"/>
    </source>
</evidence>
<keyword evidence="1" id="KW-0732">Signal</keyword>
<accession>A0ABX8RMW6</accession>
<evidence type="ECO:0000313" key="3">
    <source>
        <dbReference type="Proteomes" id="UP000694257"/>
    </source>
</evidence>
<name>A0ABX8RMW6_NOCIO</name>
<dbReference type="RefSeq" id="WP_218469624.1">
    <property type="nucleotide sequence ID" value="NZ_BAABJN010000011.1"/>
</dbReference>
<gene>
    <name evidence="2" type="ORF">KV110_24475</name>
</gene>
<reference evidence="2 3" key="1">
    <citation type="submission" date="2021-07" db="EMBL/GenBank/DDBJ databases">
        <title>Whole Genome Sequence of Nocardia Iowensis.</title>
        <authorList>
            <person name="Lamm A."/>
            <person name="Collins-Fairclough A.M."/>
            <person name="Bunk B."/>
            <person name="Sproer C."/>
        </authorList>
    </citation>
    <scope>NUCLEOTIDE SEQUENCE [LARGE SCALE GENOMIC DNA]</scope>
    <source>
        <strain evidence="2 3">NRRL 5646</strain>
    </source>
</reference>